<dbReference type="EMBL" id="JANPWB010000013">
    <property type="protein sequence ID" value="KAJ1109730.1"/>
    <property type="molecule type" value="Genomic_DNA"/>
</dbReference>
<accession>A0AAV7NAJ9</accession>
<reference evidence="1" key="1">
    <citation type="journal article" date="2022" name="bioRxiv">
        <title>Sequencing and chromosome-scale assembly of the giantPleurodeles waltlgenome.</title>
        <authorList>
            <person name="Brown T."/>
            <person name="Elewa A."/>
            <person name="Iarovenko S."/>
            <person name="Subramanian E."/>
            <person name="Araus A.J."/>
            <person name="Petzold A."/>
            <person name="Susuki M."/>
            <person name="Suzuki K.-i.T."/>
            <person name="Hayashi T."/>
            <person name="Toyoda A."/>
            <person name="Oliveira C."/>
            <person name="Osipova E."/>
            <person name="Leigh N.D."/>
            <person name="Simon A."/>
            <person name="Yun M.H."/>
        </authorList>
    </citation>
    <scope>NUCLEOTIDE SEQUENCE</scope>
    <source>
        <strain evidence="1">20211129_DDA</strain>
        <tissue evidence="1">Liver</tissue>
    </source>
</reference>
<comment type="caution">
    <text evidence="1">The sequence shown here is derived from an EMBL/GenBank/DDBJ whole genome shotgun (WGS) entry which is preliminary data.</text>
</comment>
<protein>
    <recommendedName>
        <fullName evidence="3">Reverse transcriptase domain-containing protein</fullName>
    </recommendedName>
</protein>
<proteinExistence type="predicted"/>
<dbReference type="Proteomes" id="UP001066276">
    <property type="component" value="Chromosome 9"/>
</dbReference>
<organism evidence="1 2">
    <name type="scientific">Pleurodeles waltl</name>
    <name type="common">Iberian ribbed newt</name>
    <dbReference type="NCBI Taxonomy" id="8319"/>
    <lineage>
        <taxon>Eukaryota</taxon>
        <taxon>Metazoa</taxon>
        <taxon>Chordata</taxon>
        <taxon>Craniata</taxon>
        <taxon>Vertebrata</taxon>
        <taxon>Euteleostomi</taxon>
        <taxon>Amphibia</taxon>
        <taxon>Batrachia</taxon>
        <taxon>Caudata</taxon>
        <taxon>Salamandroidea</taxon>
        <taxon>Salamandridae</taxon>
        <taxon>Pleurodelinae</taxon>
        <taxon>Pleurodeles</taxon>
    </lineage>
</organism>
<evidence type="ECO:0008006" key="3">
    <source>
        <dbReference type="Google" id="ProtNLM"/>
    </source>
</evidence>
<gene>
    <name evidence="1" type="ORF">NDU88_007090</name>
</gene>
<keyword evidence="2" id="KW-1185">Reference proteome</keyword>
<sequence>MITLFADDLVVTLDDPGRALPVWALPVFLEEVEAFGVVLGFWANLLKSQALDLALQRETLNELRQRHPFGWEDDSIPYLGPCETLLQPKKEANTLLILLFKETHQRDLNGLKHIIDLNRIN</sequence>
<name>A0AAV7NAJ9_PLEWA</name>
<dbReference type="AlphaFoldDB" id="A0AAV7NAJ9"/>
<evidence type="ECO:0000313" key="2">
    <source>
        <dbReference type="Proteomes" id="UP001066276"/>
    </source>
</evidence>
<evidence type="ECO:0000313" key="1">
    <source>
        <dbReference type="EMBL" id="KAJ1109730.1"/>
    </source>
</evidence>